<dbReference type="Proteomes" id="UP000256405">
    <property type="component" value="Unassembled WGS sequence"/>
</dbReference>
<sequence length="96" mass="11122">MIFLKETIDFQTDLLELLGEDGENSQRIVASRVLGREAAKFLQLSNKLKERILLVMEQNIKDRYQSAIAKDWVAKIDQPIDYTLFLLVAFLVLPRI</sequence>
<keyword evidence="2" id="KW-1185">Reference proteome</keyword>
<gene>
    <name evidence="1" type="ORF">C8N25_11513</name>
</gene>
<organism evidence="1 2">
    <name type="scientific">Algoriphagus antarcticus</name>
    <dbReference type="NCBI Taxonomy" id="238540"/>
    <lineage>
        <taxon>Bacteria</taxon>
        <taxon>Pseudomonadati</taxon>
        <taxon>Bacteroidota</taxon>
        <taxon>Cytophagia</taxon>
        <taxon>Cytophagales</taxon>
        <taxon>Cyclobacteriaceae</taxon>
        <taxon>Algoriphagus</taxon>
    </lineage>
</organism>
<protein>
    <submittedName>
        <fullName evidence="1">Uncharacterized protein</fullName>
    </submittedName>
</protein>
<accession>A0A3E0DNV6</accession>
<name>A0A3E0DNV6_9BACT</name>
<comment type="caution">
    <text evidence="1">The sequence shown here is derived from an EMBL/GenBank/DDBJ whole genome shotgun (WGS) entry which is preliminary data.</text>
</comment>
<proteinExistence type="predicted"/>
<evidence type="ECO:0000313" key="1">
    <source>
        <dbReference type="EMBL" id="REG84439.1"/>
    </source>
</evidence>
<dbReference type="AlphaFoldDB" id="A0A3E0DNV6"/>
<dbReference type="RefSeq" id="WP_205635833.1">
    <property type="nucleotide sequence ID" value="NZ_MSSW01000023.1"/>
</dbReference>
<dbReference type="EMBL" id="QUNF01000015">
    <property type="protein sequence ID" value="REG84439.1"/>
    <property type="molecule type" value="Genomic_DNA"/>
</dbReference>
<evidence type="ECO:0000313" key="2">
    <source>
        <dbReference type="Proteomes" id="UP000256405"/>
    </source>
</evidence>
<reference evidence="1 2" key="1">
    <citation type="submission" date="2018-08" db="EMBL/GenBank/DDBJ databases">
        <title>Genomic Encyclopedia of Archaeal and Bacterial Type Strains, Phase II (KMG-II): from individual species to whole genera.</title>
        <authorList>
            <person name="Goeker M."/>
        </authorList>
    </citation>
    <scope>NUCLEOTIDE SEQUENCE [LARGE SCALE GENOMIC DNA]</scope>
    <source>
        <strain evidence="1 2">DSM 15986</strain>
    </source>
</reference>